<dbReference type="EMBL" id="JBHSQW010000002">
    <property type="protein sequence ID" value="MFC5992942.1"/>
    <property type="molecule type" value="Genomic_DNA"/>
</dbReference>
<dbReference type="InterPro" id="IPR006433">
    <property type="entry name" value="Prohead_protease"/>
</dbReference>
<evidence type="ECO:0000256" key="2">
    <source>
        <dbReference type="ARBA" id="ARBA00022670"/>
    </source>
</evidence>
<keyword evidence="3" id="KW-0378">Hydrolase</keyword>
<dbReference type="RefSeq" id="WP_379582008.1">
    <property type="nucleotide sequence ID" value="NZ_JBHSQW010000002.1"/>
</dbReference>
<evidence type="ECO:0000313" key="7">
    <source>
        <dbReference type="Proteomes" id="UP001596302"/>
    </source>
</evidence>
<keyword evidence="1" id="KW-1188">Viral release from host cell</keyword>
<dbReference type="Proteomes" id="UP001596302">
    <property type="component" value="Unassembled WGS sequence"/>
</dbReference>
<feature type="domain" description="Prohead serine protease" evidence="5">
    <location>
        <begin position="20"/>
        <end position="164"/>
    </location>
</feature>
<reference evidence="7" key="1">
    <citation type="journal article" date="2019" name="Int. J. Syst. Evol. Microbiol.">
        <title>The Global Catalogue of Microorganisms (GCM) 10K type strain sequencing project: providing services to taxonomists for standard genome sequencing and annotation.</title>
        <authorList>
            <consortium name="The Broad Institute Genomics Platform"/>
            <consortium name="The Broad Institute Genome Sequencing Center for Infectious Disease"/>
            <person name="Wu L."/>
            <person name="Ma J."/>
        </authorList>
    </citation>
    <scope>NUCLEOTIDE SEQUENCE [LARGE SCALE GENOMIC DNA]</scope>
    <source>
        <strain evidence="7">CCM 8391</strain>
    </source>
</reference>
<organism evidence="6 7">
    <name type="scientific">Pseudonocardia hispaniensis</name>
    <dbReference type="NCBI Taxonomy" id="904933"/>
    <lineage>
        <taxon>Bacteria</taxon>
        <taxon>Bacillati</taxon>
        <taxon>Actinomycetota</taxon>
        <taxon>Actinomycetes</taxon>
        <taxon>Pseudonocardiales</taxon>
        <taxon>Pseudonocardiaceae</taxon>
        <taxon>Pseudonocardia</taxon>
    </lineage>
</organism>
<dbReference type="GO" id="GO:0006508">
    <property type="term" value="P:proteolysis"/>
    <property type="evidence" value="ECO:0007669"/>
    <property type="project" value="UniProtKB-KW"/>
</dbReference>
<keyword evidence="7" id="KW-1185">Reference proteome</keyword>
<evidence type="ECO:0000259" key="5">
    <source>
        <dbReference type="Pfam" id="PF04586"/>
    </source>
</evidence>
<dbReference type="InterPro" id="IPR054613">
    <property type="entry name" value="Peptidase_S78_dom"/>
</dbReference>
<evidence type="ECO:0000256" key="3">
    <source>
        <dbReference type="ARBA" id="ARBA00022801"/>
    </source>
</evidence>
<name>A0ABW1IX35_9PSEU</name>
<protein>
    <submittedName>
        <fullName evidence="6">HK97 family phage prohead protease</fullName>
    </submittedName>
</protein>
<evidence type="ECO:0000256" key="4">
    <source>
        <dbReference type="SAM" id="MobiDB-lite"/>
    </source>
</evidence>
<gene>
    <name evidence="6" type="ORF">ACFQE5_01805</name>
</gene>
<accession>A0ABW1IX35</accession>
<proteinExistence type="predicted"/>
<comment type="caution">
    <text evidence="6">The sequence shown here is derived from an EMBL/GenBank/DDBJ whole genome shotgun (WGS) entry which is preliminary data.</text>
</comment>
<evidence type="ECO:0000313" key="6">
    <source>
        <dbReference type="EMBL" id="MFC5992942.1"/>
    </source>
</evidence>
<dbReference type="GO" id="GO:0008233">
    <property type="term" value="F:peptidase activity"/>
    <property type="evidence" value="ECO:0007669"/>
    <property type="project" value="UniProtKB-KW"/>
</dbReference>
<evidence type="ECO:0000256" key="1">
    <source>
        <dbReference type="ARBA" id="ARBA00022612"/>
    </source>
</evidence>
<keyword evidence="2 6" id="KW-0645">Protease</keyword>
<dbReference type="Pfam" id="PF04586">
    <property type="entry name" value="Peptidase_S78"/>
    <property type="match status" value="1"/>
</dbReference>
<dbReference type="NCBIfam" id="TIGR01543">
    <property type="entry name" value="proheadase_HK97"/>
    <property type="match status" value="1"/>
</dbReference>
<feature type="region of interest" description="Disordered" evidence="4">
    <location>
        <begin position="218"/>
        <end position="261"/>
    </location>
</feature>
<sequence>MNRKTCPVTIKAAGEQDGTEDGVFEALVATWDVDSVGDRIVKGAFADTLAEWKASGNPIPVLWSHMSHDPDYHIGVVEDAEERDDGLWVKGRLDIEDPRSKSAQVYRLLKGRRVTQFSFAYDVLDGAPGKDADGSGRDVFELRKLKLYEVGPTLIGANQRTELLEVKQQPVTVNVHPTRPATDAAEAEVKVGRTLSAANEKRVRQIAQLAQELLDALDSGADGDGKTSATTDAKATPAPPAAPEEPRGANGAEPARHGTASLRLRTDLALFAAEVDSLTN</sequence>